<evidence type="ECO:0000313" key="1">
    <source>
        <dbReference type="EMBL" id="SET97362.1"/>
    </source>
</evidence>
<dbReference type="Proteomes" id="UP000198508">
    <property type="component" value="Unassembled WGS sequence"/>
</dbReference>
<dbReference type="RefSeq" id="WP_092367249.1">
    <property type="nucleotide sequence ID" value="NZ_CAKXUV010000006.1"/>
</dbReference>
<keyword evidence="2" id="KW-1185">Reference proteome</keyword>
<dbReference type="STRING" id="460384.SAMN05216313_1228"/>
<dbReference type="EMBL" id="FOIM01000022">
    <property type="protein sequence ID" value="SET97362.1"/>
    <property type="molecule type" value="Genomic_DNA"/>
</dbReference>
<protein>
    <recommendedName>
        <fullName evidence="3">Stress responsive A/B Barrel Domain</fullName>
    </recommendedName>
</protein>
<proteinExistence type="predicted"/>
<reference evidence="2" key="1">
    <citation type="submission" date="2016-10" db="EMBL/GenBank/DDBJ databases">
        <authorList>
            <person name="Varghese N."/>
            <person name="Submissions S."/>
        </authorList>
    </citation>
    <scope>NUCLEOTIDE SEQUENCE [LARGE SCALE GENOMIC DNA]</scope>
    <source>
        <strain evidence="2">NLAE-zl-G277</strain>
    </source>
</reference>
<accession>A0A1I0IJW3</accession>
<name>A0A1I0IJW3_9FIRM</name>
<dbReference type="AlphaFoldDB" id="A0A1I0IJW3"/>
<evidence type="ECO:0008006" key="3">
    <source>
        <dbReference type="Google" id="ProtNLM"/>
    </source>
</evidence>
<gene>
    <name evidence="1" type="ORF">SAMN05216313_1228</name>
</gene>
<organism evidence="1 2">
    <name type="scientific">Enterocloster lavalensis</name>
    <dbReference type="NCBI Taxonomy" id="460384"/>
    <lineage>
        <taxon>Bacteria</taxon>
        <taxon>Bacillati</taxon>
        <taxon>Bacillota</taxon>
        <taxon>Clostridia</taxon>
        <taxon>Lachnospirales</taxon>
        <taxon>Lachnospiraceae</taxon>
        <taxon>Enterocloster</taxon>
    </lineage>
</organism>
<sequence length="94" mass="11035">MKHYIIVKFNQEGKQQENLVQEIEALFRESADIKGVHGVSVHTSVIDLPNRYDLMICVEMERESLRLFDDSEIHLKWKAGYAQYLESKTIFDCD</sequence>
<dbReference type="GeneID" id="93277717"/>
<dbReference type="Gene3D" id="3.30.70.100">
    <property type="match status" value="1"/>
</dbReference>
<evidence type="ECO:0000313" key="2">
    <source>
        <dbReference type="Proteomes" id="UP000198508"/>
    </source>
</evidence>